<organism evidence="1 2">
    <name type="scientific">Phytophthora sojae (strain P6497)</name>
    <name type="common">Soybean stem and root rot agent</name>
    <name type="synonym">Phytophthora megasperma f. sp. glycines</name>
    <dbReference type="NCBI Taxonomy" id="1094619"/>
    <lineage>
        <taxon>Eukaryota</taxon>
        <taxon>Sar</taxon>
        <taxon>Stramenopiles</taxon>
        <taxon>Oomycota</taxon>
        <taxon>Peronosporomycetes</taxon>
        <taxon>Peronosporales</taxon>
        <taxon>Peronosporaceae</taxon>
        <taxon>Phytophthora</taxon>
    </lineage>
</organism>
<dbReference type="EMBL" id="JH159152">
    <property type="protein sequence ID" value="EGZ24008.1"/>
    <property type="molecule type" value="Genomic_DNA"/>
</dbReference>
<evidence type="ECO:0000313" key="2">
    <source>
        <dbReference type="Proteomes" id="UP000002640"/>
    </source>
</evidence>
<name>G4Z069_PHYSP</name>
<proteinExistence type="predicted"/>
<dbReference type="KEGG" id="psoj:PHYSODRAFT_325163"/>
<accession>G4Z069</accession>
<keyword evidence="2" id="KW-1185">Reference proteome</keyword>
<reference evidence="1 2" key="1">
    <citation type="journal article" date="2006" name="Science">
        <title>Phytophthora genome sequences uncover evolutionary origins and mechanisms of pathogenesis.</title>
        <authorList>
            <person name="Tyler B.M."/>
            <person name="Tripathy S."/>
            <person name="Zhang X."/>
            <person name="Dehal P."/>
            <person name="Jiang R.H."/>
            <person name="Aerts A."/>
            <person name="Arredondo F.D."/>
            <person name="Baxter L."/>
            <person name="Bensasson D."/>
            <person name="Beynon J.L."/>
            <person name="Chapman J."/>
            <person name="Damasceno C.M."/>
            <person name="Dorrance A.E."/>
            <person name="Dou D."/>
            <person name="Dickerman A.W."/>
            <person name="Dubchak I.L."/>
            <person name="Garbelotto M."/>
            <person name="Gijzen M."/>
            <person name="Gordon S.G."/>
            <person name="Govers F."/>
            <person name="Grunwald N.J."/>
            <person name="Huang W."/>
            <person name="Ivors K.L."/>
            <person name="Jones R.W."/>
            <person name="Kamoun S."/>
            <person name="Krampis K."/>
            <person name="Lamour K.H."/>
            <person name="Lee M.K."/>
            <person name="McDonald W.H."/>
            <person name="Medina M."/>
            <person name="Meijer H.J."/>
            <person name="Nordberg E.K."/>
            <person name="Maclean D.J."/>
            <person name="Ospina-Giraldo M.D."/>
            <person name="Morris P.F."/>
            <person name="Phuntumart V."/>
            <person name="Putnam N.H."/>
            <person name="Rash S."/>
            <person name="Rose J.K."/>
            <person name="Sakihama Y."/>
            <person name="Salamov A.A."/>
            <person name="Savidor A."/>
            <person name="Scheuring C.F."/>
            <person name="Smith B.M."/>
            <person name="Sobral B.W."/>
            <person name="Terry A."/>
            <person name="Torto-Alalibo T.A."/>
            <person name="Win J."/>
            <person name="Xu Z."/>
            <person name="Zhang H."/>
            <person name="Grigoriev I.V."/>
            <person name="Rokhsar D.S."/>
            <person name="Boore J.L."/>
        </authorList>
    </citation>
    <scope>NUCLEOTIDE SEQUENCE [LARGE SCALE GENOMIC DNA]</scope>
    <source>
        <strain evidence="1 2">P6497</strain>
    </source>
</reference>
<dbReference type="RefSeq" id="XP_009519296.1">
    <property type="nucleotide sequence ID" value="XM_009521001.1"/>
</dbReference>
<dbReference type="Proteomes" id="UP000002640">
    <property type="component" value="Unassembled WGS sequence"/>
</dbReference>
<gene>
    <name evidence="1" type="ORF">PHYSODRAFT_325163</name>
</gene>
<dbReference type="InParanoid" id="G4Z069"/>
<protein>
    <submittedName>
        <fullName evidence="1">Uncharacterized protein</fullName>
    </submittedName>
</protein>
<evidence type="ECO:0000313" key="1">
    <source>
        <dbReference type="EMBL" id="EGZ24008.1"/>
    </source>
</evidence>
<dbReference type="SMR" id="G4Z069"/>
<sequence length="152" mass="17410">MKEIIETLTASDMAMAPTRVWSTAMATLHRKYGKSASLRVMAKPSAVSFVKNWMRTYGPSTWNVNTIAEAVDIVNRTNNALERFNRTLNESFTTSHPSLLTFVDVIKTKSQNYVDLIEDIRHQRQQPPDHANLARVEVPDDYLRFEPEPTQE</sequence>
<dbReference type="GeneID" id="20645220"/>
<dbReference type="AlphaFoldDB" id="G4Z069"/>